<evidence type="ECO:0000259" key="11">
    <source>
        <dbReference type="Pfam" id="PF23588"/>
    </source>
</evidence>
<organism evidence="12 13">
    <name type="scientific">Hibiscus syriacus</name>
    <name type="common">Rose of Sharon</name>
    <dbReference type="NCBI Taxonomy" id="106335"/>
    <lineage>
        <taxon>Eukaryota</taxon>
        <taxon>Viridiplantae</taxon>
        <taxon>Streptophyta</taxon>
        <taxon>Embryophyta</taxon>
        <taxon>Tracheophyta</taxon>
        <taxon>Spermatophyta</taxon>
        <taxon>Magnoliopsida</taxon>
        <taxon>eudicotyledons</taxon>
        <taxon>Gunneridae</taxon>
        <taxon>Pentapetalae</taxon>
        <taxon>rosids</taxon>
        <taxon>malvids</taxon>
        <taxon>Malvales</taxon>
        <taxon>Malvaceae</taxon>
        <taxon>Malvoideae</taxon>
        <taxon>Hibiscus</taxon>
    </lineage>
</organism>
<dbReference type="Proteomes" id="UP000436088">
    <property type="component" value="Unassembled WGS sequence"/>
</dbReference>
<evidence type="ECO:0000256" key="3">
    <source>
        <dbReference type="ARBA" id="ARBA00022454"/>
    </source>
</evidence>
<dbReference type="AlphaFoldDB" id="A0A6A3D4Q8"/>
<sequence>MVGEGSSPKMKEVTYVQDLVDSLLNAGDKLVIVDFFSPGCGGCKALHPKLKWTYMKMTTQNKIKGMHLLSTPFVCRKKDIRNLLMGSPKQKWTAEEEAALKVGVLKHGIGKWCNIRSDPEFSSVLRSRSNVDLKLEFYNTLCEVNSPLKNYIHTVLASGILHLENGSYKIDSWDGKVPDVLAKCNLILRCT</sequence>
<keyword evidence="3" id="KW-0158">Chromosome</keyword>
<keyword evidence="4" id="KW-0805">Transcription regulation</keyword>
<dbReference type="InterPro" id="IPR044597">
    <property type="entry name" value="SMH1-6"/>
</dbReference>
<keyword evidence="5" id="KW-0175">Coiled coil</keyword>
<dbReference type="FunFam" id="1.10.10.60:FF:000168">
    <property type="entry name" value="Telomere repeat-binding factor 1"/>
    <property type="match status" value="1"/>
</dbReference>
<dbReference type="Gene3D" id="3.40.30.10">
    <property type="entry name" value="Glutaredoxin"/>
    <property type="match status" value="1"/>
</dbReference>
<dbReference type="SUPFAM" id="SSF46689">
    <property type="entry name" value="Homeodomain-like"/>
    <property type="match status" value="1"/>
</dbReference>
<evidence type="ECO:0000256" key="9">
    <source>
        <dbReference type="ARBA" id="ARBA00032813"/>
    </source>
</evidence>
<dbReference type="Pfam" id="PF00085">
    <property type="entry name" value="Thioredoxin"/>
    <property type="match status" value="1"/>
</dbReference>
<comment type="subcellular location">
    <subcellularLocation>
        <location evidence="1">Chromosome</location>
    </subcellularLocation>
    <subcellularLocation>
        <location evidence="2">Nucleus</location>
        <location evidence="2">Nucleolus</location>
    </subcellularLocation>
</comment>
<dbReference type="EMBL" id="VEPZ02000032">
    <property type="protein sequence ID" value="KAE8735647.1"/>
    <property type="molecule type" value="Genomic_DNA"/>
</dbReference>
<evidence type="ECO:0000256" key="4">
    <source>
        <dbReference type="ARBA" id="ARBA00023015"/>
    </source>
</evidence>
<feature type="domain" description="Thioredoxin" evidence="10">
    <location>
        <begin position="21"/>
        <end position="81"/>
    </location>
</feature>
<dbReference type="InterPro" id="IPR036249">
    <property type="entry name" value="Thioredoxin-like_sf"/>
</dbReference>
<evidence type="ECO:0000259" key="10">
    <source>
        <dbReference type="Pfam" id="PF00085"/>
    </source>
</evidence>
<keyword evidence="7" id="KW-0804">Transcription</keyword>
<proteinExistence type="predicted"/>
<evidence type="ECO:0000313" key="13">
    <source>
        <dbReference type="Proteomes" id="UP000436088"/>
    </source>
</evidence>
<dbReference type="InterPro" id="IPR056302">
    <property type="entry name" value="CHD1-2/Hrp3_HTH"/>
</dbReference>
<dbReference type="PANTHER" id="PTHR46267:SF11">
    <property type="entry name" value="TELOMERE REPEAT-BINDING FACTOR 2"/>
    <property type="match status" value="1"/>
</dbReference>
<dbReference type="SUPFAM" id="SSF52833">
    <property type="entry name" value="Thioredoxin-like"/>
    <property type="match status" value="1"/>
</dbReference>
<dbReference type="GO" id="GO:0005694">
    <property type="term" value="C:chromosome"/>
    <property type="evidence" value="ECO:0007669"/>
    <property type="project" value="UniProtKB-SubCell"/>
</dbReference>
<evidence type="ECO:0000256" key="6">
    <source>
        <dbReference type="ARBA" id="ARBA00023125"/>
    </source>
</evidence>
<dbReference type="InterPro" id="IPR013766">
    <property type="entry name" value="Thioredoxin_domain"/>
</dbReference>
<keyword evidence="6" id="KW-0238">DNA-binding</keyword>
<gene>
    <name evidence="12" type="ORF">F3Y22_tig00000340pilonHSYRG01003</name>
</gene>
<accession>A0A6A3D4Q8</accession>
<dbReference type="GO" id="GO:0003691">
    <property type="term" value="F:double-stranded telomeric DNA binding"/>
    <property type="evidence" value="ECO:0007669"/>
    <property type="project" value="InterPro"/>
</dbReference>
<comment type="caution">
    <text evidence="12">The sequence shown here is derived from an EMBL/GenBank/DDBJ whole genome shotgun (WGS) entry which is preliminary data.</text>
</comment>
<name>A0A6A3D4Q8_HIBSY</name>
<dbReference type="InterPro" id="IPR009057">
    <property type="entry name" value="Homeodomain-like_sf"/>
</dbReference>
<keyword evidence="13" id="KW-1185">Reference proteome</keyword>
<protein>
    <recommendedName>
        <fullName evidence="9">MYB transcription factor</fullName>
    </recommendedName>
</protein>
<evidence type="ECO:0000256" key="1">
    <source>
        <dbReference type="ARBA" id="ARBA00004286"/>
    </source>
</evidence>
<reference evidence="12" key="1">
    <citation type="submission" date="2019-09" db="EMBL/GenBank/DDBJ databases">
        <title>Draft genome information of white flower Hibiscus syriacus.</title>
        <authorList>
            <person name="Kim Y.-M."/>
        </authorList>
    </citation>
    <scope>NUCLEOTIDE SEQUENCE [LARGE SCALE GENOMIC DNA]</scope>
    <source>
        <strain evidence="12">YM2019G1</strain>
    </source>
</reference>
<evidence type="ECO:0000256" key="8">
    <source>
        <dbReference type="ARBA" id="ARBA00023242"/>
    </source>
</evidence>
<evidence type="ECO:0000256" key="7">
    <source>
        <dbReference type="ARBA" id="ARBA00023163"/>
    </source>
</evidence>
<dbReference type="CDD" id="cd11660">
    <property type="entry name" value="SANT_TRF"/>
    <property type="match status" value="1"/>
</dbReference>
<dbReference type="PANTHER" id="PTHR46267">
    <property type="entry name" value="SINGLE MYB HISTONE 4"/>
    <property type="match status" value="1"/>
</dbReference>
<dbReference type="GO" id="GO:0005730">
    <property type="term" value="C:nucleolus"/>
    <property type="evidence" value="ECO:0007669"/>
    <property type="project" value="UniProtKB-SubCell"/>
</dbReference>
<evidence type="ECO:0000256" key="5">
    <source>
        <dbReference type="ARBA" id="ARBA00023054"/>
    </source>
</evidence>
<evidence type="ECO:0000256" key="2">
    <source>
        <dbReference type="ARBA" id="ARBA00004604"/>
    </source>
</evidence>
<dbReference type="Gene3D" id="1.10.10.60">
    <property type="entry name" value="Homeodomain-like"/>
    <property type="match status" value="1"/>
</dbReference>
<keyword evidence="8" id="KW-0539">Nucleus</keyword>
<dbReference type="Pfam" id="PF23588">
    <property type="entry name" value="HTH_CHD1_Hrp3"/>
    <property type="match status" value="1"/>
</dbReference>
<evidence type="ECO:0000313" key="12">
    <source>
        <dbReference type="EMBL" id="KAE8735647.1"/>
    </source>
</evidence>
<feature type="domain" description="ATP-dependent helicase CHD1-2/hrp3 HTH" evidence="11">
    <location>
        <begin position="91"/>
        <end position="121"/>
    </location>
</feature>